<evidence type="ECO:0000256" key="1">
    <source>
        <dbReference type="PROSITE-ProRule" id="PRU01331"/>
    </source>
</evidence>
<dbReference type="PANTHER" id="PTHR42974">
    <property type="entry name" value="GLUTAMINE SYNTHETASE"/>
    <property type="match status" value="1"/>
</dbReference>
<dbReference type="Pfam" id="PF18318">
    <property type="entry name" value="Gln-synt_C-ter"/>
    <property type="match status" value="1"/>
</dbReference>
<accession>A0A9D1R0N2</accession>
<evidence type="ECO:0000259" key="2">
    <source>
        <dbReference type="PROSITE" id="PS51987"/>
    </source>
</evidence>
<dbReference type="PROSITE" id="PS51987">
    <property type="entry name" value="GS_CATALYTIC"/>
    <property type="match status" value="1"/>
</dbReference>
<dbReference type="AlphaFoldDB" id="A0A9D1R0N2"/>
<comment type="similarity">
    <text evidence="1">Belongs to the glutamine synthetase family.</text>
</comment>
<organism evidence="3 4">
    <name type="scientific">Candidatus Bilophila faecipullorum</name>
    <dbReference type="NCBI Taxonomy" id="2838482"/>
    <lineage>
        <taxon>Bacteria</taxon>
        <taxon>Pseudomonadati</taxon>
        <taxon>Thermodesulfobacteriota</taxon>
        <taxon>Desulfovibrionia</taxon>
        <taxon>Desulfovibrionales</taxon>
        <taxon>Desulfovibrionaceae</taxon>
        <taxon>Bilophila</taxon>
    </lineage>
</organism>
<evidence type="ECO:0000313" key="4">
    <source>
        <dbReference type="Proteomes" id="UP000824264"/>
    </source>
</evidence>
<comment type="caution">
    <text evidence="3">The sequence shown here is derived from an EMBL/GenBank/DDBJ whole genome shotgun (WGS) entry which is preliminary data.</text>
</comment>
<dbReference type="EMBL" id="DXGI01000313">
    <property type="protein sequence ID" value="HIW79099.1"/>
    <property type="molecule type" value="Genomic_DNA"/>
</dbReference>
<feature type="non-terminal residue" evidence="3">
    <location>
        <position position="1"/>
    </location>
</feature>
<proteinExistence type="inferred from homology"/>
<dbReference type="GO" id="GO:0004356">
    <property type="term" value="F:glutamine synthetase activity"/>
    <property type="evidence" value="ECO:0007669"/>
    <property type="project" value="InterPro"/>
</dbReference>
<dbReference type="InterPro" id="IPR008146">
    <property type="entry name" value="Gln_synth_cat_dom"/>
</dbReference>
<sequence>WSLCDSDGHNLLNPGETPMKNAQFLVFLAAVLRAVHKHSVNLRLGIIGASNDHRLGANEAPPAVISVYLGESLSRIIRAIAYGKEAADDSVEPVEIGVSVLPDIPRDLSDRNRTSPFAFTGNKFEFRALGSSQNIATANIVLNAAMACALDDIANMLEAELAKGTPLNAAIQSLLARLFAEHMPIVFDGNGYSEEWLAEAERRGLPNLKDTVAALAHYGDKDVMEVFARHNVLSPREMLSRQEILLESYTHTLSIEGHTALKLGRTRLLPAALGYQARLAEAVASAAALVGDAAEEKAYFLRVRAEVSGLLVALDALEAALAAPSGETALARAAYARDVVLPAMNVCREHADALECLCSAHEWPLPSYAELLWLH</sequence>
<dbReference type="SUPFAM" id="SSF55931">
    <property type="entry name" value="Glutamine synthetase/guanido kinase"/>
    <property type="match status" value="1"/>
</dbReference>
<reference evidence="3" key="1">
    <citation type="journal article" date="2021" name="PeerJ">
        <title>Extensive microbial diversity within the chicken gut microbiome revealed by metagenomics and culture.</title>
        <authorList>
            <person name="Gilroy R."/>
            <person name="Ravi A."/>
            <person name="Getino M."/>
            <person name="Pursley I."/>
            <person name="Horton D.L."/>
            <person name="Alikhan N.F."/>
            <person name="Baker D."/>
            <person name="Gharbi K."/>
            <person name="Hall N."/>
            <person name="Watson M."/>
            <person name="Adriaenssens E.M."/>
            <person name="Foster-Nyarko E."/>
            <person name="Jarju S."/>
            <person name="Secka A."/>
            <person name="Antonio M."/>
            <person name="Oren A."/>
            <person name="Chaudhuri R.R."/>
            <person name="La Ragione R."/>
            <person name="Hildebrand F."/>
            <person name="Pallen M.J."/>
        </authorList>
    </citation>
    <scope>NUCLEOTIDE SEQUENCE</scope>
    <source>
        <strain evidence="3">ChiSxjej5B17-1746</strain>
    </source>
</reference>
<dbReference type="InterPro" id="IPR014746">
    <property type="entry name" value="Gln_synth/guanido_kin_cat_dom"/>
</dbReference>
<evidence type="ECO:0000313" key="3">
    <source>
        <dbReference type="EMBL" id="HIW79099.1"/>
    </source>
</evidence>
<protein>
    <submittedName>
        <fullName evidence="3">Glutamine synthetase type III</fullName>
    </submittedName>
</protein>
<feature type="domain" description="GS catalytic" evidence="2">
    <location>
        <begin position="1"/>
        <end position="268"/>
    </location>
</feature>
<gene>
    <name evidence="3" type="ORF">H9874_08155</name>
</gene>
<dbReference type="PANTHER" id="PTHR42974:SF1">
    <property type="entry name" value="TYPE-3 GLUTAMINE SYNTHETASE"/>
    <property type="match status" value="1"/>
</dbReference>
<dbReference type="InterPro" id="IPR052725">
    <property type="entry name" value="GS_Type-3"/>
</dbReference>
<dbReference type="Gene3D" id="3.30.590.10">
    <property type="entry name" value="Glutamine synthetase/guanido kinase, catalytic domain"/>
    <property type="match status" value="1"/>
</dbReference>
<dbReference type="InterPro" id="IPR040577">
    <property type="entry name" value="Gln-synt_C"/>
</dbReference>
<reference evidence="3" key="2">
    <citation type="submission" date="2021-04" db="EMBL/GenBank/DDBJ databases">
        <authorList>
            <person name="Gilroy R."/>
        </authorList>
    </citation>
    <scope>NUCLEOTIDE SEQUENCE</scope>
    <source>
        <strain evidence="3">ChiSxjej5B17-1746</strain>
    </source>
</reference>
<dbReference type="Proteomes" id="UP000824264">
    <property type="component" value="Unassembled WGS sequence"/>
</dbReference>
<dbReference type="Gene3D" id="1.20.120.1560">
    <property type="match status" value="1"/>
</dbReference>
<name>A0A9D1R0N2_9BACT</name>